<proteinExistence type="predicted"/>
<dbReference type="AlphaFoldDB" id="A0A6L3ST68"/>
<dbReference type="OrthoDB" id="7566033at2"/>
<gene>
    <name evidence="2" type="ORF">F6X53_28885</name>
</gene>
<evidence type="ECO:0000256" key="1">
    <source>
        <dbReference type="SAM" id="MobiDB-lite"/>
    </source>
</evidence>
<evidence type="ECO:0000313" key="3">
    <source>
        <dbReference type="Proteomes" id="UP000474159"/>
    </source>
</evidence>
<name>A0A6L3ST68_9HYPH</name>
<organism evidence="2 3">
    <name type="scientific">Methylobacterium soli</name>
    <dbReference type="NCBI Taxonomy" id="553447"/>
    <lineage>
        <taxon>Bacteria</taxon>
        <taxon>Pseudomonadati</taxon>
        <taxon>Pseudomonadota</taxon>
        <taxon>Alphaproteobacteria</taxon>
        <taxon>Hyphomicrobiales</taxon>
        <taxon>Methylobacteriaceae</taxon>
        <taxon>Methylobacterium</taxon>
    </lineage>
</organism>
<dbReference type="Pfam" id="PF13826">
    <property type="entry name" value="Monooxy_af470-like"/>
    <property type="match status" value="1"/>
</dbReference>
<keyword evidence="3" id="KW-1185">Reference proteome</keyword>
<sequence>MPTTAVRREVPDFSTFPDLVIIMLGMQVRTGYGLKTLLGLGKPIDDAGAGRPEGLLHYENRIIFSLRPTHIGMRWYWRDRQSLEVWSKSEPHRIWWRDFLRDSRGTGFWHETYHMRGGMEAVYVDMGRPVGFSAFTPMIPAHGTMASRHRALNPDSTPDLPDWPA</sequence>
<dbReference type="EMBL" id="VZZK01000053">
    <property type="protein sequence ID" value="KAB1071698.1"/>
    <property type="molecule type" value="Genomic_DNA"/>
</dbReference>
<dbReference type="InterPro" id="IPR025444">
    <property type="entry name" value="Monooxy_af470"/>
</dbReference>
<feature type="region of interest" description="Disordered" evidence="1">
    <location>
        <begin position="146"/>
        <end position="165"/>
    </location>
</feature>
<comment type="caution">
    <text evidence="2">The sequence shown here is derived from an EMBL/GenBank/DDBJ whole genome shotgun (WGS) entry which is preliminary data.</text>
</comment>
<evidence type="ECO:0000313" key="2">
    <source>
        <dbReference type="EMBL" id="KAB1071698.1"/>
    </source>
</evidence>
<accession>A0A6L3ST68</accession>
<dbReference type="Proteomes" id="UP000474159">
    <property type="component" value="Unassembled WGS sequence"/>
</dbReference>
<protein>
    <submittedName>
        <fullName evidence="2">DUF4188 domain-containing protein</fullName>
    </submittedName>
</protein>
<dbReference type="RefSeq" id="WP_151004866.1">
    <property type="nucleotide sequence ID" value="NZ_BPQY01000515.1"/>
</dbReference>
<reference evidence="2 3" key="1">
    <citation type="submission" date="2019-09" db="EMBL/GenBank/DDBJ databases">
        <title>YIM 48816 draft genome.</title>
        <authorList>
            <person name="Jiang L."/>
        </authorList>
    </citation>
    <scope>NUCLEOTIDE SEQUENCE [LARGE SCALE GENOMIC DNA]</scope>
    <source>
        <strain evidence="2 3">YIM 48816</strain>
    </source>
</reference>